<feature type="transmembrane region" description="Helical" evidence="5">
    <location>
        <begin position="324"/>
        <end position="341"/>
    </location>
</feature>
<keyword evidence="3 5" id="KW-1133">Transmembrane helix</keyword>
<evidence type="ECO:0000259" key="6">
    <source>
        <dbReference type="PROSITE" id="PS50850"/>
    </source>
</evidence>
<dbReference type="Gene3D" id="1.20.1250.20">
    <property type="entry name" value="MFS general substrate transporter like domains"/>
    <property type="match status" value="1"/>
</dbReference>
<dbReference type="GO" id="GO:0022857">
    <property type="term" value="F:transmembrane transporter activity"/>
    <property type="evidence" value="ECO:0007669"/>
    <property type="project" value="InterPro"/>
</dbReference>
<dbReference type="PANTHER" id="PTHR24064">
    <property type="entry name" value="SOLUTE CARRIER FAMILY 22 MEMBER"/>
    <property type="match status" value="1"/>
</dbReference>
<evidence type="ECO:0000256" key="2">
    <source>
        <dbReference type="ARBA" id="ARBA00022692"/>
    </source>
</evidence>
<keyword evidence="8" id="KW-1185">Reference proteome</keyword>
<organism evidence="7 8">
    <name type="scientific">Nasonia vitripennis</name>
    <name type="common">Parasitic wasp</name>
    <dbReference type="NCBI Taxonomy" id="7425"/>
    <lineage>
        <taxon>Eukaryota</taxon>
        <taxon>Metazoa</taxon>
        <taxon>Ecdysozoa</taxon>
        <taxon>Arthropoda</taxon>
        <taxon>Hexapoda</taxon>
        <taxon>Insecta</taxon>
        <taxon>Pterygota</taxon>
        <taxon>Neoptera</taxon>
        <taxon>Endopterygota</taxon>
        <taxon>Hymenoptera</taxon>
        <taxon>Apocrita</taxon>
        <taxon>Proctotrupomorpha</taxon>
        <taxon>Chalcidoidea</taxon>
        <taxon>Pteromalidae</taxon>
        <taxon>Pteromalinae</taxon>
        <taxon>Nasonia</taxon>
    </lineage>
</organism>
<gene>
    <name evidence="7" type="primary">100121074</name>
</gene>
<dbReference type="InParanoid" id="A0A7M7G9L4"/>
<dbReference type="EnsemblMetazoa" id="XM_016987763">
    <property type="protein sequence ID" value="XP_016843252"/>
    <property type="gene ID" value="LOC100121074"/>
</dbReference>
<dbReference type="InterPro" id="IPR020846">
    <property type="entry name" value="MFS_dom"/>
</dbReference>
<feature type="transmembrane region" description="Helical" evidence="5">
    <location>
        <begin position="445"/>
        <end position="466"/>
    </location>
</feature>
<feature type="transmembrane region" description="Helical" evidence="5">
    <location>
        <begin position="233"/>
        <end position="252"/>
    </location>
</feature>
<feature type="transmembrane region" description="Helical" evidence="5">
    <location>
        <begin position="116"/>
        <end position="136"/>
    </location>
</feature>
<dbReference type="InterPro" id="IPR005828">
    <property type="entry name" value="MFS_sugar_transport-like"/>
</dbReference>
<dbReference type="OrthoDB" id="5141738at2759"/>
<evidence type="ECO:0000313" key="8">
    <source>
        <dbReference type="Proteomes" id="UP000002358"/>
    </source>
</evidence>
<keyword evidence="2 5" id="KW-0812">Transmembrane</keyword>
<feature type="transmembrane region" description="Helical" evidence="5">
    <location>
        <begin position="412"/>
        <end position="433"/>
    </location>
</feature>
<evidence type="ECO:0000256" key="4">
    <source>
        <dbReference type="ARBA" id="ARBA00023136"/>
    </source>
</evidence>
<name>A0A7M7G9L4_NASVI</name>
<feature type="transmembrane region" description="Helical" evidence="5">
    <location>
        <begin position="148"/>
        <end position="167"/>
    </location>
</feature>
<feature type="domain" description="Major facilitator superfamily (MFS) profile" evidence="6">
    <location>
        <begin position="25"/>
        <end position="497"/>
    </location>
</feature>
<feature type="transmembrane region" description="Helical" evidence="5">
    <location>
        <begin position="173"/>
        <end position="194"/>
    </location>
</feature>
<dbReference type="EnsemblMetazoa" id="XM_008207873">
    <property type="protein sequence ID" value="XP_008206095"/>
    <property type="gene ID" value="LOC100121074"/>
</dbReference>
<dbReference type="KEGG" id="nvi:100121074"/>
<reference evidence="7" key="1">
    <citation type="submission" date="2021-01" db="UniProtKB">
        <authorList>
            <consortium name="EnsemblMetazoa"/>
        </authorList>
    </citation>
    <scope>IDENTIFICATION</scope>
</reference>
<dbReference type="Pfam" id="PF00083">
    <property type="entry name" value="Sugar_tr"/>
    <property type="match status" value="1"/>
</dbReference>
<keyword evidence="4 5" id="KW-0472">Membrane</keyword>
<proteinExistence type="predicted"/>
<feature type="transmembrane region" description="Helical" evidence="5">
    <location>
        <begin position="206"/>
        <end position="227"/>
    </location>
</feature>
<dbReference type="GO" id="GO:0016020">
    <property type="term" value="C:membrane"/>
    <property type="evidence" value="ECO:0007669"/>
    <property type="project" value="UniProtKB-SubCell"/>
</dbReference>
<dbReference type="PROSITE" id="PS50850">
    <property type="entry name" value="MFS"/>
    <property type="match status" value="1"/>
</dbReference>
<sequence>MASVDNELEEVMAHLGEFGKFQAWQFSLHIIGALTAGLHMMTLMTVAAVPDAQCEITLGEYSRYGNGSGEGFEVLDKCHFVDPSNETRACSLWSYDRTYFQSSRAIEWNFVCSQRWMGALAQSAYMFGVFVGAVSLGSMADKYGRKIIFYVSSVAQLVLGVSVALIPEYYTFLVVRFLYGIFGSAGAYITGFVLTMELVGASKRTVCGLMFQLAFAVGFMLVAAWGALVKDRMWLQIIYGLHSAALLGHWWLMDESPRWLWAQGRIGEALEIVQKALRMNGSPVQLEVQKYAARGKLQEVSEEDGDGSRSALDLLKTPNLRAKTLNVCLNWFANSIVYYGLSLNTGNLVGNPFLMMFLSGLVEVPSYIFICFVMDRTGRRSLISTLMLIGGICCICATSIPRDVAGGAAGTVGIVLFGKACIAGSFAIIYNYTAELFPTVLRNTALGIGSMCARLSGALTPMIMLLDSFNPKVPATVFGFIALLAGFLALYLPETVNQPMPESLEDGENFGKGDTCFSSCVNRRRVKDKRAYEVALQKVDDLEHDKDYQKC</sequence>
<protein>
    <recommendedName>
        <fullName evidence="6">Major facilitator superfamily (MFS) profile domain-containing protein</fullName>
    </recommendedName>
</protein>
<dbReference type="EnsemblMetazoa" id="XM_008207875">
    <property type="protein sequence ID" value="XP_008206097"/>
    <property type="gene ID" value="LOC100121074"/>
</dbReference>
<feature type="transmembrane region" description="Helical" evidence="5">
    <location>
        <begin position="353"/>
        <end position="374"/>
    </location>
</feature>
<evidence type="ECO:0000256" key="3">
    <source>
        <dbReference type="ARBA" id="ARBA00022989"/>
    </source>
</evidence>
<dbReference type="EnsemblMetazoa" id="XM_008207872">
    <property type="protein sequence ID" value="XP_008206094"/>
    <property type="gene ID" value="LOC100121074"/>
</dbReference>
<dbReference type="Proteomes" id="UP000002358">
    <property type="component" value="Chromosome 5"/>
</dbReference>
<dbReference type="AlphaFoldDB" id="A0A7M7G9L4"/>
<dbReference type="CDD" id="cd17317">
    <property type="entry name" value="MFS_SLC22"/>
    <property type="match status" value="1"/>
</dbReference>
<evidence type="ECO:0000313" key="7">
    <source>
        <dbReference type="EnsemblMetazoa" id="XP_001604656"/>
    </source>
</evidence>
<comment type="subcellular location">
    <subcellularLocation>
        <location evidence="1">Membrane</location>
        <topology evidence="1">Multi-pass membrane protein</topology>
    </subcellularLocation>
</comment>
<feature type="transmembrane region" description="Helical" evidence="5">
    <location>
        <begin position="381"/>
        <end position="400"/>
    </location>
</feature>
<dbReference type="InterPro" id="IPR036259">
    <property type="entry name" value="MFS_trans_sf"/>
</dbReference>
<evidence type="ECO:0000256" key="1">
    <source>
        <dbReference type="ARBA" id="ARBA00004141"/>
    </source>
</evidence>
<dbReference type="OMA" id="FLGHWWW"/>
<dbReference type="SUPFAM" id="SSF103473">
    <property type="entry name" value="MFS general substrate transporter"/>
    <property type="match status" value="1"/>
</dbReference>
<dbReference type="SMR" id="A0A7M7G9L4"/>
<feature type="transmembrane region" description="Helical" evidence="5">
    <location>
        <begin position="472"/>
        <end position="492"/>
    </location>
</feature>
<dbReference type="EnsemblMetazoa" id="XM_008207874">
    <property type="protein sequence ID" value="XP_008206096"/>
    <property type="gene ID" value="LOC100121074"/>
</dbReference>
<dbReference type="EnsemblMetazoa" id="XM_001604606">
    <property type="protein sequence ID" value="XP_001604656"/>
    <property type="gene ID" value="LOC100121074"/>
</dbReference>
<accession>A0A7M7G9L4</accession>
<evidence type="ECO:0000256" key="5">
    <source>
        <dbReference type="SAM" id="Phobius"/>
    </source>
</evidence>